<keyword evidence="1" id="KW-0812">Transmembrane</keyword>
<accession>A0A183G1N9</accession>
<reference evidence="4" key="2">
    <citation type="submission" date="2019-09" db="UniProtKB">
        <authorList>
            <consortium name="WormBaseParasite"/>
        </authorList>
    </citation>
    <scope>IDENTIFICATION</scope>
</reference>
<evidence type="ECO:0000313" key="3">
    <source>
        <dbReference type="Proteomes" id="UP000050761"/>
    </source>
</evidence>
<dbReference type="Proteomes" id="UP000050761">
    <property type="component" value="Unassembled WGS sequence"/>
</dbReference>
<evidence type="ECO:0000313" key="4">
    <source>
        <dbReference type="WBParaSite" id="HPBE_0001513401-mRNA-1"/>
    </source>
</evidence>
<feature type="transmembrane region" description="Helical" evidence="1">
    <location>
        <begin position="6"/>
        <end position="26"/>
    </location>
</feature>
<evidence type="ECO:0000256" key="1">
    <source>
        <dbReference type="SAM" id="Phobius"/>
    </source>
</evidence>
<proteinExistence type="predicted"/>
<dbReference type="WBParaSite" id="HPBE_0001513401-mRNA-1">
    <property type="protein sequence ID" value="HPBE_0001513401-mRNA-1"/>
    <property type="gene ID" value="HPBE_0001513401"/>
</dbReference>
<evidence type="ECO:0000313" key="2">
    <source>
        <dbReference type="EMBL" id="VDP01872.1"/>
    </source>
</evidence>
<sequence>MHYHVLIYSSSAVTLSSLAVLATVLLHSHHFLHTFAEESLEEYETTLEFVPFSGPPGNVSSRSPRYSSFYNAVPRPGYDKKIDGYYAMVGQLALRQTRKHLSPISAQRRPTLFDRNKTPL</sequence>
<name>A0A183G1N9_HELPZ</name>
<keyword evidence="3" id="KW-1185">Reference proteome</keyword>
<keyword evidence="1" id="KW-1133">Transmembrane helix</keyword>
<dbReference type="EMBL" id="UZAH01028707">
    <property type="protein sequence ID" value="VDP01872.1"/>
    <property type="molecule type" value="Genomic_DNA"/>
</dbReference>
<reference evidence="2 3" key="1">
    <citation type="submission" date="2018-11" db="EMBL/GenBank/DDBJ databases">
        <authorList>
            <consortium name="Pathogen Informatics"/>
        </authorList>
    </citation>
    <scope>NUCLEOTIDE SEQUENCE [LARGE SCALE GENOMIC DNA]</scope>
</reference>
<protein>
    <submittedName>
        <fullName evidence="2 4">Uncharacterized protein</fullName>
    </submittedName>
</protein>
<keyword evidence="1" id="KW-0472">Membrane</keyword>
<gene>
    <name evidence="2" type="ORF">HPBE_LOCUS15133</name>
</gene>
<organism evidence="3 4">
    <name type="scientific">Heligmosomoides polygyrus</name>
    <name type="common">Parasitic roundworm</name>
    <dbReference type="NCBI Taxonomy" id="6339"/>
    <lineage>
        <taxon>Eukaryota</taxon>
        <taxon>Metazoa</taxon>
        <taxon>Ecdysozoa</taxon>
        <taxon>Nematoda</taxon>
        <taxon>Chromadorea</taxon>
        <taxon>Rhabditida</taxon>
        <taxon>Rhabditina</taxon>
        <taxon>Rhabditomorpha</taxon>
        <taxon>Strongyloidea</taxon>
        <taxon>Heligmosomidae</taxon>
        <taxon>Heligmosomoides</taxon>
    </lineage>
</organism>
<dbReference type="AlphaFoldDB" id="A0A183G1N9"/>
<accession>A0A3P7ZN77</accession>